<organism evidence="2">
    <name type="scientific">Caldithrix abyssi</name>
    <dbReference type="NCBI Taxonomy" id="187145"/>
    <lineage>
        <taxon>Bacteria</taxon>
        <taxon>Pseudomonadati</taxon>
        <taxon>Calditrichota</taxon>
        <taxon>Calditrichia</taxon>
        <taxon>Calditrichales</taxon>
        <taxon>Calditrichaceae</taxon>
        <taxon>Caldithrix</taxon>
    </lineage>
</organism>
<dbReference type="AlphaFoldDB" id="A0A7V5PQH7"/>
<dbReference type="EMBL" id="DROD01000455">
    <property type="protein sequence ID" value="HHJ52895.1"/>
    <property type="molecule type" value="Genomic_DNA"/>
</dbReference>
<reference evidence="2" key="1">
    <citation type="journal article" date="2020" name="mSystems">
        <title>Genome- and Community-Level Interaction Insights into Carbon Utilization and Element Cycling Functions of Hydrothermarchaeota in Hydrothermal Sediment.</title>
        <authorList>
            <person name="Zhou Z."/>
            <person name="Liu Y."/>
            <person name="Xu W."/>
            <person name="Pan J."/>
            <person name="Luo Z.H."/>
            <person name="Li M."/>
        </authorList>
    </citation>
    <scope>NUCLEOTIDE SEQUENCE [LARGE SCALE GENOMIC DNA]</scope>
    <source>
        <strain evidence="2">HyVt-527</strain>
    </source>
</reference>
<evidence type="ECO:0000313" key="2">
    <source>
        <dbReference type="EMBL" id="HHJ52895.1"/>
    </source>
</evidence>
<proteinExistence type="predicted"/>
<name>A0A7V5PQH7_CALAY</name>
<dbReference type="Proteomes" id="UP000886124">
    <property type="component" value="Unassembled WGS sequence"/>
</dbReference>
<sequence length="163" mass="18077">MDNRILLQAAIIGGLVSALTDVVPLLNLVNCFCCVGIALGGTVAVFYLRSQGVVKFFSLPELILIGLYTGIAGAFIDFALQFMAFQMLGNWQIEWIRNVMEGMEEIPPMWQDIYEQLQSPEMDVFAGTAVLVRALLIFPIFTFIGTVVGNQLWQKKQGNRING</sequence>
<accession>A0A7V5PQH7</accession>
<evidence type="ECO:0000256" key="1">
    <source>
        <dbReference type="SAM" id="Phobius"/>
    </source>
</evidence>
<comment type="caution">
    <text evidence="2">The sequence shown here is derived from an EMBL/GenBank/DDBJ whole genome shotgun (WGS) entry which is preliminary data.</text>
</comment>
<keyword evidence="1" id="KW-0812">Transmembrane</keyword>
<evidence type="ECO:0008006" key="3">
    <source>
        <dbReference type="Google" id="ProtNLM"/>
    </source>
</evidence>
<keyword evidence="1" id="KW-1133">Transmembrane helix</keyword>
<feature type="transmembrane region" description="Helical" evidence="1">
    <location>
        <begin position="62"/>
        <end position="85"/>
    </location>
</feature>
<protein>
    <recommendedName>
        <fullName evidence="3">DUF4199 domain-containing protein</fullName>
    </recommendedName>
</protein>
<feature type="transmembrane region" description="Helical" evidence="1">
    <location>
        <begin position="28"/>
        <end position="50"/>
    </location>
</feature>
<keyword evidence="1" id="KW-0472">Membrane</keyword>
<gene>
    <name evidence="2" type="ORF">ENJ89_06845</name>
</gene>
<feature type="transmembrane region" description="Helical" evidence="1">
    <location>
        <begin position="124"/>
        <end position="148"/>
    </location>
</feature>